<dbReference type="Proteomes" id="UP000298568">
    <property type="component" value="Chromosome"/>
</dbReference>
<dbReference type="GO" id="GO:0016887">
    <property type="term" value="F:ATP hydrolysis activity"/>
    <property type="evidence" value="ECO:0007669"/>
    <property type="project" value="TreeGrafter"/>
</dbReference>
<proteinExistence type="predicted"/>
<sequence length="269" mass="29730">MSKQVRFSIFSFKGGVGKSTIAYFLARNLSEKYRVLLVDRDYTNTIGKIFGLETGLINVISDGAEGRFITDEGNLRVLSLVSYFPSSLPSVKELAGVYSEILKGMEVVITDNPPGIDDIAGLEFKGYYEAVGEVHCNGFYVTAPGIALDLTLNHLGDIGRTMRNLVPRITYFRTAALIINMIRGNISEVLDNIRLRVPGVRVVGIPFYRDLLFQGFNRISTIPDMSELISVVEEIVTGGGVIENLLFVHSVYPFVVVPELKLIRSVSNI</sequence>
<dbReference type="GO" id="GO:0051782">
    <property type="term" value="P:negative regulation of cell division"/>
    <property type="evidence" value="ECO:0007669"/>
    <property type="project" value="TreeGrafter"/>
</dbReference>
<dbReference type="InterPro" id="IPR050625">
    <property type="entry name" value="ParA/MinD_ATPase"/>
</dbReference>
<dbReference type="InterPro" id="IPR002586">
    <property type="entry name" value="CobQ/CobB/MinD/ParA_Nub-bd_dom"/>
</dbReference>
<dbReference type="GO" id="GO:0009898">
    <property type="term" value="C:cytoplasmic side of plasma membrane"/>
    <property type="evidence" value="ECO:0007669"/>
    <property type="project" value="TreeGrafter"/>
</dbReference>
<dbReference type="Pfam" id="PF01656">
    <property type="entry name" value="CbiA"/>
    <property type="match status" value="1"/>
</dbReference>
<dbReference type="PANTHER" id="PTHR43384">
    <property type="entry name" value="SEPTUM SITE-DETERMINING PROTEIN MIND HOMOLOG, CHLOROPLASTIC-RELATED"/>
    <property type="match status" value="1"/>
</dbReference>
<dbReference type="InterPro" id="IPR027417">
    <property type="entry name" value="P-loop_NTPase"/>
</dbReference>
<reference evidence="2 3" key="1">
    <citation type="submission" date="2018-07" db="EMBL/GenBank/DDBJ databases">
        <title>Complete Genome Sequences of Extremely Thermoacidophilic, Metal-Mobilizing Type-Strain Members of the Archaeal Family Sulfolobaceae: Acidianus brierleyi DSM-1651T, Acidianus sulfidivorans DSM-18786T, Metallosphaera hakonensis DSM-7519T, and Metallosphaera prunae DSM-10039T.</title>
        <authorList>
            <person name="Counts J.A."/>
            <person name="Kelly R.M."/>
        </authorList>
    </citation>
    <scope>NUCLEOTIDE SEQUENCE [LARGE SCALE GENOMIC DNA]</scope>
    <source>
        <strain evidence="2 3">Ron 12/II</strain>
    </source>
</reference>
<dbReference type="PANTHER" id="PTHR43384:SF10">
    <property type="entry name" value="ATPASE INVOLVED IN CHROMOSOME PARTITIONING, PARA_MIND FAMILY"/>
    <property type="match status" value="1"/>
</dbReference>
<dbReference type="AlphaFoldDB" id="A0A4D8S8F0"/>
<dbReference type="GO" id="GO:0005524">
    <property type="term" value="F:ATP binding"/>
    <property type="evidence" value="ECO:0007669"/>
    <property type="project" value="TreeGrafter"/>
</dbReference>
<organism evidence="2 3">
    <name type="scientific">Metallosphaera prunae</name>
    <dbReference type="NCBI Taxonomy" id="47304"/>
    <lineage>
        <taxon>Archaea</taxon>
        <taxon>Thermoproteota</taxon>
        <taxon>Thermoprotei</taxon>
        <taxon>Sulfolobales</taxon>
        <taxon>Sulfolobaceae</taxon>
        <taxon>Metallosphaera</taxon>
    </lineage>
</organism>
<evidence type="ECO:0000313" key="3">
    <source>
        <dbReference type="Proteomes" id="UP000298568"/>
    </source>
</evidence>
<dbReference type="GeneID" id="59457552"/>
<dbReference type="RefSeq" id="WP_193453302.1">
    <property type="nucleotide sequence ID" value="NZ_CP031156.1"/>
</dbReference>
<keyword evidence="3" id="KW-1185">Reference proteome</keyword>
<dbReference type="EMBL" id="CP031156">
    <property type="protein sequence ID" value="QCO31055.1"/>
    <property type="molecule type" value="Genomic_DNA"/>
</dbReference>
<dbReference type="SUPFAM" id="SSF52540">
    <property type="entry name" value="P-loop containing nucleoside triphosphate hydrolases"/>
    <property type="match status" value="1"/>
</dbReference>
<dbReference type="GO" id="GO:0005829">
    <property type="term" value="C:cytosol"/>
    <property type="evidence" value="ECO:0007669"/>
    <property type="project" value="TreeGrafter"/>
</dbReference>
<evidence type="ECO:0000313" key="2">
    <source>
        <dbReference type="EMBL" id="QCO31055.1"/>
    </source>
</evidence>
<accession>A0A4D8S8F0</accession>
<feature type="domain" description="CobQ/CobB/MinD/ParA nucleotide binding" evidence="1">
    <location>
        <begin position="8"/>
        <end position="205"/>
    </location>
</feature>
<evidence type="ECO:0000259" key="1">
    <source>
        <dbReference type="Pfam" id="PF01656"/>
    </source>
</evidence>
<name>A0A4D8S8F0_METPR</name>
<protein>
    <submittedName>
        <fullName evidence="2">ParA family protein</fullName>
    </submittedName>
</protein>
<gene>
    <name evidence="2" type="ORF">DFR88_11615</name>
</gene>
<dbReference type="Gene3D" id="3.40.50.300">
    <property type="entry name" value="P-loop containing nucleotide triphosphate hydrolases"/>
    <property type="match status" value="1"/>
</dbReference>
<dbReference type="KEGG" id="mpru:DFR88_11615"/>